<organism evidence="9 10">
    <name type="scientific">Powellomyces hirtus</name>
    <dbReference type="NCBI Taxonomy" id="109895"/>
    <lineage>
        <taxon>Eukaryota</taxon>
        <taxon>Fungi</taxon>
        <taxon>Fungi incertae sedis</taxon>
        <taxon>Chytridiomycota</taxon>
        <taxon>Chytridiomycota incertae sedis</taxon>
        <taxon>Chytridiomycetes</taxon>
        <taxon>Spizellomycetales</taxon>
        <taxon>Powellomycetaceae</taxon>
        <taxon>Powellomyces</taxon>
    </lineage>
</organism>
<dbReference type="InterPro" id="IPR002582">
    <property type="entry name" value="ACPS"/>
</dbReference>
<evidence type="ECO:0000256" key="5">
    <source>
        <dbReference type="ARBA" id="ARBA00022842"/>
    </source>
</evidence>
<comment type="caution">
    <text evidence="9">The sequence shown here is derived from an EMBL/GenBank/DDBJ whole genome shotgun (WGS) entry which is preliminary data.</text>
</comment>
<evidence type="ECO:0000256" key="7">
    <source>
        <dbReference type="ARBA" id="ARBA00023160"/>
    </source>
</evidence>
<dbReference type="SUPFAM" id="SSF56214">
    <property type="entry name" value="4'-phosphopantetheinyl transferase"/>
    <property type="match status" value="1"/>
</dbReference>
<reference evidence="9 10" key="1">
    <citation type="journal article" date="2019" name="Sci. Rep.">
        <title>Comparative genomics of chytrid fungi reveal insights into the obligate biotrophic and pathogenic lifestyle of Synchytrium endobioticum.</title>
        <authorList>
            <person name="van de Vossenberg B.T.L.H."/>
            <person name="Warris S."/>
            <person name="Nguyen H.D.T."/>
            <person name="van Gent-Pelzer M.P.E."/>
            <person name="Joly D.L."/>
            <person name="van de Geest H.C."/>
            <person name="Bonants P.J.M."/>
            <person name="Smith D.S."/>
            <person name="Levesque C.A."/>
            <person name="van der Lee T.A.J."/>
        </authorList>
    </citation>
    <scope>NUCLEOTIDE SEQUENCE [LARGE SCALE GENOMIC DNA]</scope>
    <source>
        <strain evidence="9 10">CBS 809.83</strain>
    </source>
</reference>
<accession>A0A507DWM3</accession>
<dbReference type="Proteomes" id="UP000318582">
    <property type="component" value="Unassembled WGS sequence"/>
</dbReference>
<dbReference type="NCBIfam" id="TIGR00556">
    <property type="entry name" value="pantethn_trn"/>
    <property type="match status" value="1"/>
</dbReference>
<gene>
    <name evidence="9" type="ORF">PhCBS80983_g04762</name>
</gene>
<keyword evidence="7" id="KW-0275">Fatty acid biosynthesis</keyword>
<evidence type="ECO:0000256" key="4">
    <source>
        <dbReference type="ARBA" id="ARBA00022832"/>
    </source>
</evidence>
<dbReference type="GO" id="GO:0006633">
    <property type="term" value="P:fatty acid biosynthetic process"/>
    <property type="evidence" value="ECO:0007669"/>
    <property type="project" value="UniProtKB-KW"/>
</dbReference>
<keyword evidence="10" id="KW-1185">Reference proteome</keyword>
<keyword evidence="3" id="KW-0479">Metal-binding</keyword>
<name>A0A507DWM3_9FUNG</name>
<dbReference type="GO" id="GO:0008897">
    <property type="term" value="F:holo-[acyl-carrier-protein] synthase activity"/>
    <property type="evidence" value="ECO:0007669"/>
    <property type="project" value="InterPro"/>
</dbReference>
<keyword evidence="1" id="KW-0444">Lipid biosynthesis</keyword>
<proteinExistence type="inferred from homology"/>
<dbReference type="InterPro" id="IPR004568">
    <property type="entry name" value="Ppantetheine-prot_Trfase_dom"/>
</dbReference>
<dbReference type="InterPro" id="IPR008278">
    <property type="entry name" value="4-PPantetheinyl_Trfase_dom"/>
</dbReference>
<dbReference type="HAMAP" id="MF_00101">
    <property type="entry name" value="AcpS"/>
    <property type="match status" value="1"/>
</dbReference>
<evidence type="ECO:0000313" key="9">
    <source>
        <dbReference type="EMBL" id="TPX56143.1"/>
    </source>
</evidence>
<feature type="domain" description="4'-phosphopantetheinyl transferase" evidence="8">
    <location>
        <begin position="5"/>
        <end position="139"/>
    </location>
</feature>
<dbReference type="Pfam" id="PF01648">
    <property type="entry name" value="ACPS"/>
    <property type="match status" value="1"/>
</dbReference>
<keyword evidence="4" id="KW-0276">Fatty acid metabolism</keyword>
<dbReference type="GO" id="GO:0000287">
    <property type="term" value="F:magnesium ion binding"/>
    <property type="evidence" value="ECO:0007669"/>
    <property type="project" value="InterPro"/>
</dbReference>
<evidence type="ECO:0000256" key="6">
    <source>
        <dbReference type="ARBA" id="ARBA00023098"/>
    </source>
</evidence>
<keyword evidence="6" id="KW-0443">Lipid metabolism</keyword>
<keyword evidence="5" id="KW-0460">Magnesium</keyword>
<dbReference type="InterPro" id="IPR037143">
    <property type="entry name" value="4-PPantetheinyl_Trfase_dom_sf"/>
</dbReference>
<dbReference type="EMBL" id="QEAQ01000084">
    <property type="protein sequence ID" value="TPX56143.1"/>
    <property type="molecule type" value="Genomic_DNA"/>
</dbReference>
<keyword evidence="2" id="KW-0808">Transferase</keyword>
<evidence type="ECO:0000313" key="10">
    <source>
        <dbReference type="Proteomes" id="UP000318582"/>
    </source>
</evidence>
<evidence type="ECO:0000256" key="1">
    <source>
        <dbReference type="ARBA" id="ARBA00022516"/>
    </source>
</evidence>
<dbReference type="Gene3D" id="3.90.470.20">
    <property type="entry name" value="4'-phosphopantetheinyl transferase domain"/>
    <property type="match status" value="1"/>
</dbReference>
<dbReference type="AlphaFoldDB" id="A0A507DWM3"/>
<sequence length="147" mass="16231">MPILGLGIDIIHLPRLHALLTRHPPAKFTHRILSTCERLALLSEFPTLSLNTPLPKHSCGFAGLDAGERRLVAYLGARWAVKEAAFKAMYPVYTLRWPDVAVVKTKGKPYLILDPAIAKATNVCSSHVSMSHDGEYAYAQVIFETPP</sequence>
<evidence type="ECO:0000259" key="8">
    <source>
        <dbReference type="Pfam" id="PF01648"/>
    </source>
</evidence>
<evidence type="ECO:0000256" key="2">
    <source>
        <dbReference type="ARBA" id="ARBA00022679"/>
    </source>
</evidence>
<protein>
    <submittedName>
        <fullName evidence="9">Holo-[acyl-carrier-protein] synthase</fullName>
    </submittedName>
</protein>
<evidence type="ECO:0000256" key="3">
    <source>
        <dbReference type="ARBA" id="ARBA00022723"/>
    </source>
</evidence>